<protein>
    <recommendedName>
        <fullName evidence="4">Ig-like domain-containing protein</fullName>
    </recommendedName>
</protein>
<evidence type="ECO:0008006" key="4">
    <source>
        <dbReference type="Google" id="ProtNLM"/>
    </source>
</evidence>
<keyword evidence="1" id="KW-0812">Transmembrane</keyword>
<name>A0A437CDF6_ORYJA</name>
<evidence type="ECO:0000313" key="3">
    <source>
        <dbReference type="Proteomes" id="UP000283210"/>
    </source>
</evidence>
<dbReference type="EMBL" id="CM012454">
    <property type="protein sequence ID" value="RVE60374.1"/>
    <property type="molecule type" value="Genomic_DNA"/>
</dbReference>
<evidence type="ECO:0000313" key="2">
    <source>
        <dbReference type="EMBL" id="RVE60374.1"/>
    </source>
</evidence>
<dbReference type="AlphaFoldDB" id="A0A437CDF6"/>
<organism evidence="2 3">
    <name type="scientific">Oryzias javanicus</name>
    <name type="common">Javanese ricefish</name>
    <name type="synonym">Aplocheilus javanicus</name>
    <dbReference type="NCBI Taxonomy" id="123683"/>
    <lineage>
        <taxon>Eukaryota</taxon>
        <taxon>Metazoa</taxon>
        <taxon>Chordata</taxon>
        <taxon>Craniata</taxon>
        <taxon>Vertebrata</taxon>
        <taxon>Euteleostomi</taxon>
        <taxon>Actinopterygii</taxon>
        <taxon>Neopterygii</taxon>
        <taxon>Teleostei</taxon>
        <taxon>Neoteleostei</taxon>
        <taxon>Acanthomorphata</taxon>
        <taxon>Ovalentaria</taxon>
        <taxon>Atherinomorphae</taxon>
        <taxon>Beloniformes</taxon>
        <taxon>Adrianichthyidae</taxon>
        <taxon>Oryziinae</taxon>
        <taxon>Oryzias</taxon>
    </lineage>
</organism>
<feature type="transmembrane region" description="Helical" evidence="1">
    <location>
        <begin position="40"/>
        <end position="64"/>
    </location>
</feature>
<dbReference type="OrthoDB" id="6151406at2759"/>
<dbReference type="Proteomes" id="UP000283210">
    <property type="component" value="Chromosome 18"/>
</dbReference>
<reference evidence="2 3" key="1">
    <citation type="submission" date="2018-11" db="EMBL/GenBank/DDBJ databases">
        <authorList>
            <person name="Lopez-Roques C."/>
            <person name="Donnadieu C."/>
            <person name="Bouchez O."/>
            <person name="Klopp C."/>
            <person name="Cabau C."/>
            <person name="Zahm M."/>
        </authorList>
    </citation>
    <scope>NUCLEOTIDE SEQUENCE [LARGE SCALE GENOMIC DNA]</scope>
    <source>
        <strain evidence="2">RS831</strain>
        <tissue evidence="2">Whole body</tissue>
    </source>
</reference>
<evidence type="ECO:0000256" key="1">
    <source>
        <dbReference type="SAM" id="Phobius"/>
    </source>
</evidence>
<proteinExistence type="predicted"/>
<keyword evidence="1" id="KW-0472">Membrane</keyword>
<gene>
    <name evidence="2" type="ORF">OJAV_G00180220</name>
</gene>
<keyword evidence="1" id="KW-1133">Transmembrane helix</keyword>
<sequence>MIIPAVSKSHEGFYKCQSSGKESPQSWLTVKSSKSGSSSFLVPLVSGLACLFLLIILLLLMMFFKKSKNLFTIRSQNSNQQQSGDENIYFSPGAGESRQMTLASIELDNIRQEESEEVNYASVQIKDFGKNRKKKKPEEETVYSDVKTKPDNDQLYAKVLKKKKKDADDSPLYASVSKFK</sequence>
<keyword evidence="3" id="KW-1185">Reference proteome</keyword>
<accession>A0A437CDF6</accession>
<reference evidence="2 3" key="2">
    <citation type="submission" date="2019-01" db="EMBL/GenBank/DDBJ databases">
        <title>A chromosome length genome reference of the Java medaka (oryzias javanicus).</title>
        <authorList>
            <person name="Herpin A."/>
            <person name="Takehana Y."/>
            <person name="Naruse K."/>
            <person name="Ansai S."/>
            <person name="Kawaguchi M."/>
        </authorList>
    </citation>
    <scope>NUCLEOTIDE SEQUENCE [LARGE SCALE GENOMIC DNA]</scope>
    <source>
        <strain evidence="2">RS831</strain>
        <tissue evidence="2">Whole body</tissue>
    </source>
</reference>